<dbReference type="CDD" id="cd02165">
    <property type="entry name" value="NMNAT"/>
    <property type="match status" value="1"/>
</dbReference>
<dbReference type="PANTHER" id="PTHR39321">
    <property type="entry name" value="NICOTINATE-NUCLEOTIDE ADENYLYLTRANSFERASE-RELATED"/>
    <property type="match status" value="1"/>
</dbReference>
<evidence type="ECO:0000256" key="6">
    <source>
        <dbReference type="ARBA" id="ARBA00022741"/>
    </source>
</evidence>
<dbReference type="EC" id="2.7.7.18" evidence="10"/>
<dbReference type="GO" id="GO:0005524">
    <property type="term" value="F:ATP binding"/>
    <property type="evidence" value="ECO:0007669"/>
    <property type="project" value="UniProtKB-KW"/>
</dbReference>
<dbReference type="NCBIfam" id="TIGR00125">
    <property type="entry name" value="cyt_tran_rel"/>
    <property type="match status" value="1"/>
</dbReference>
<evidence type="ECO:0000256" key="7">
    <source>
        <dbReference type="ARBA" id="ARBA00022840"/>
    </source>
</evidence>
<name>A0AAU0UK27_9FIRM</name>
<comment type="function">
    <text evidence="1 10">Catalyzes the reversible adenylation of nicotinate mononucleotide (NaMN) to nicotinic acid adenine dinucleotide (NaAD).</text>
</comment>
<dbReference type="AlphaFoldDB" id="A0AAU0UK27"/>
<evidence type="ECO:0000313" key="12">
    <source>
        <dbReference type="EMBL" id="WRO21250.1"/>
    </source>
</evidence>
<dbReference type="GO" id="GO:0004515">
    <property type="term" value="F:nicotinate-nucleotide adenylyltransferase activity"/>
    <property type="evidence" value="ECO:0007669"/>
    <property type="project" value="UniProtKB-UniRule"/>
</dbReference>
<dbReference type="RefSeq" id="WP_366924102.1">
    <property type="nucleotide sequence ID" value="NZ_CP121694.1"/>
</dbReference>
<dbReference type="PANTHER" id="PTHR39321:SF3">
    <property type="entry name" value="PHOSPHOPANTETHEINE ADENYLYLTRANSFERASE"/>
    <property type="match status" value="1"/>
</dbReference>
<evidence type="ECO:0000256" key="10">
    <source>
        <dbReference type="HAMAP-Rule" id="MF_00244"/>
    </source>
</evidence>
<proteinExistence type="inferred from homology"/>
<evidence type="ECO:0000256" key="8">
    <source>
        <dbReference type="ARBA" id="ARBA00023027"/>
    </source>
</evidence>
<protein>
    <recommendedName>
        <fullName evidence="10">Probable nicotinate-nucleotide adenylyltransferase</fullName>
        <ecNumber evidence="10">2.7.7.18</ecNumber>
    </recommendedName>
    <alternativeName>
        <fullName evidence="10">Deamido-NAD(+) diphosphorylase</fullName>
    </alternativeName>
    <alternativeName>
        <fullName evidence="10">Deamido-NAD(+) pyrophosphorylase</fullName>
    </alternativeName>
    <alternativeName>
        <fullName evidence="10">Nicotinate mononucleotide adenylyltransferase</fullName>
        <shortName evidence="10">NaMN adenylyltransferase</shortName>
    </alternativeName>
</protein>
<dbReference type="NCBIfam" id="NF000840">
    <property type="entry name" value="PRK00071.1-3"/>
    <property type="match status" value="1"/>
</dbReference>
<organism evidence="12 13">
    <name type="scientific">Metallumcola ferriviriculae</name>
    <dbReference type="NCBI Taxonomy" id="3039180"/>
    <lineage>
        <taxon>Bacteria</taxon>
        <taxon>Bacillati</taxon>
        <taxon>Bacillota</taxon>
        <taxon>Clostridia</taxon>
        <taxon>Neomoorellales</taxon>
        <taxon>Desulfitibacteraceae</taxon>
        <taxon>Metallumcola</taxon>
    </lineage>
</organism>
<keyword evidence="4 10" id="KW-0808">Transferase</keyword>
<comment type="pathway">
    <text evidence="2 10">Cofactor biosynthesis; NAD(+) biosynthesis; deamido-NAD(+) from nicotinate D-ribonucleotide: step 1/1.</text>
</comment>
<keyword evidence="3 10" id="KW-0662">Pyridine nucleotide biosynthesis</keyword>
<dbReference type="GO" id="GO:0009435">
    <property type="term" value="P:NAD+ biosynthetic process"/>
    <property type="evidence" value="ECO:0007669"/>
    <property type="project" value="UniProtKB-UniRule"/>
</dbReference>
<dbReference type="Pfam" id="PF01467">
    <property type="entry name" value="CTP_transf_like"/>
    <property type="match status" value="1"/>
</dbReference>
<feature type="domain" description="Cytidyltransferase-like" evidence="11">
    <location>
        <begin position="12"/>
        <end position="181"/>
    </location>
</feature>
<dbReference type="KEGG" id="dbc:MFMK1_001053"/>
<evidence type="ECO:0000256" key="3">
    <source>
        <dbReference type="ARBA" id="ARBA00022642"/>
    </source>
</evidence>
<dbReference type="EMBL" id="CP121694">
    <property type="protein sequence ID" value="WRO21250.1"/>
    <property type="molecule type" value="Genomic_DNA"/>
</dbReference>
<dbReference type="HAMAP" id="MF_00244">
    <property type="entry name" value="NaMN_adenylyltr"/>
    <property type="match status" value="1"/>
</dbReference>
<comment type="similarity">
    <text evidence="10">Belongs to the NadD family.</text>
</comment>
<evidence type="ECO:0000256" key="4">
    <source>
        <dbReference type="ARBA" id="ARBA00022679"/>
    </source>
</evidence>
<keyword evidence="13" id="KW-1185">Reference proteome</keyword>
<gene>
    <name evidence="10 12" type="primary">nadD</name>
    <name evidence="12" type="ORF">MFMK1_001053</name>
</gene>
<keyword evidence="6 10" id="KW-0547">Nucleotide-binding</keyword>
<evidence type="ECO:0000313" key="13">
    <source>
        <dbReference type="Proteomes" id="UP001329915"/>
    </source>
</evidence>
<dbReference type="SUPFAM" id="SSF52374">
    <property type="entry name" value="Nucleotidylyl transferase"/>
    <property type="match status" value="1"/>
</dbReference>
<reference evidence="12 13" key="1">
    <citation type="submission" date="2023-04" db="EMBL/GenBank/DDBJ databases">
        <authorList>
            <person name="Hsu D."/>
        </authorList>
    </citation>
    <scope>NUCLEOTIDE SEQUENCE [LARGE SCALE GENOMIC DNA]</scope>
    <source>
        <strain evidence="12 13">MK1</strain>
    </source>
</reference>
<dbReference type="InterPro" id="IPR004821">
    <property type="entry name" value="Cyt_trans-like"/>
</dbReference>
<sequence>MSETKGIKRVGIMGGTFDPIHYGHLVTAEETRGRFNLDKVIFVPSGKPPHKKGYTVTDARHRYLMTLLAVATNRFFEVSRIEIDRQGYSYTVDTVNQFYQQLPEGTEIYFITGADAIMEILTWKNIEELLGRTRFIAATRPGIELEHMKLVLKELPFSAMEMIYPQEVPAMAISSTDIRMRVREKRSIKYLLPEAVEHYIYKNRLYHDE</sequence>
<evidence type="ECO:0000256" key="9">
    <source>
        <dbReference type="ARBA" id="ARBA00048721"/>
    </source>
</evidence>
<dbReference type="Gene3D" id="3.40.50.620">
    <property type="entry name" value="HUPs"/>
    <property type="match status" value="1"/>
</dbReference>
<accession>A0AAU0UK27</accession>
<dbReference type="Proteomes" id="UP001329915">
    <property type="component" value="Chromosome"/>
</dbReference>
<dbReference type="NCBIfam" id="TIGR00482">
    <property type="entry name" value="nicotinate (nicotinamide) nucleotide adenylyltransferase"/>
    <property type="match status" value="1"/>
</dbReference>
<dbReference type="InterPro" id="IPR005248">
    <property type="entry name" value="NadD/NMNAT"/>
</dbReference>
<keyword evidence="7 10" id="KW-0067">ATP-binding</keyword>
<evidence type="ECO:0000256" key="5">
    <source>
        <dbReference type="ARBA" id="ARBA00022695"/>
    </source>
</evidence>
<evidence type="ECO:0000259" key="11">
    <source>
        <dbReference type="Pfam" id="PF01467"/>
    </source>
</evidence>
<keyword evidence="5 10" id="KW-0548">Nucleotidyltransferase</keyword>
<evidence type="ECO:0000256" key="2">
    <source>
        <dbReference type="ARBA" id="ARBA00005019"/>
    </source>
</evidence>
<dbReference type="InterPro" id="IPR014729">
    <property type="entry name" value="Rossmann-like_a/b/a_fold"/>
</dbReference>
<keyword evidence="8 10" id="KW-0520">NAD</keyword>
<evidence type="ECO:0000256" key="1">
    <source>
        <dbReference type="ARBA" id="ARBA00002324"/>
    </source>
</evidence>
<comment type="catalytic activity">
    <reaction evidence="9 10">
        <text>nicotinate beta-D-ribonucleotide + ATP + H(+) = deamido-NAD(+) + diphosphate</text>
        <dbReference type="Rhea" id="RHEA:22860"/>
        <dbReference type="ChEBI" id="CHEBI:15378"/>
        <dbReference type="ChEBI" id="CHEBI:30616"/>
        <dbReference type="ChEBI" id="CHEBI:33019"/>
        <dbReference type="ChEBI" id="CHEBI:57502"/>
        <dbReference type="ChEBI" id="CHEBI:58437"/>
        <dbReference type="EC" id="2.7.7.18"/>
    </reaction>
</comment>